<sequence>MTLASGGVRVQLCGTLHLERAGERLEAGLPGRQGRLLFAYLVLNRHRPCTREELAEAVWPDAVTEHGAGLNPLVSKLRRLLGPDALEGRSALRLALGEDAHVDVEWAEQAVHRAESQVALGHWAAAWGPAIGAMLVAQREFLPGEEAGWIEEERRALADILVRALEAYAVSTLEMGGTELPGAVRTGRRLVAVAPLRETGYQVLMRALRQQGDVGAAVAVYGELRTLLRDELGVSPSPATQQLYASLLVEP</sequence>
<dbReference type="InterPro" id="IPR051677">
    <property type="entry name" value="AfsR-DnrI-RedD_regulator"/>
</dbReference>
<keyword evidence="3 7" id="KW-0238">DNA-binding</keyword>
<dbReference type="InterPro" id="IPR016032">
    <property type="entry name" value="Sig_transdc_resp-reg_C-effctor"/>
</dbReference>
<accession>A0A7G6YB80</accession>
<dbReference type="RefSeq" id="WP_185275209.1">
    <property type="nucleotide sequence ID" value="NZ_CP043641.1"/>
</dbReference>
<dbReference type="SMART" id="SM01043">
    <property type="entry name" value="BTAD"/>
    <property type="match status" value="1"/>
</dbReference>
<feature type="domain" description="Bacterial transcriptional activator" evidence="6">
    <location>
        <begin position="102"/>
        <end position="248"/>
    </location>
</feature>
<feature type="domain" description="OmpR/PhoB-type" evidence="5">
    <location>
        <begin position="22"/>
        <end position="96"/>
    </location>
</feature>
<dbReference type="GO" id="GO:0006355">
    <property type="term" value="P:regulation of DNA-templated transcription"/>
    <property type="evidence" value="ECO:0007669"/>
    <property type="project" value="InterPro"/>
</dbReference>
<keyword evidence="4" id="KW-0804">Transcription</keyword>
<evidence type="ECO:0000256" key="3">
    <source>
        <dbReference type="ARBA" id="ARBA00023125"/>
    </source>
</evidence>
<dbReference type="KEGG" id="lse:F1C12_11825"/>
<dbReference type="InterPro" id="IPR011990">
    <property type="entry name" value="TPR-like_helical_dom_sf"/>
</dbReference>
<evidence type="ECO:0000259" key="5">
    <source>
        <dbReference type="SMART" id="SM00862"/>
    </source>
</evidence>
<dbReference type="PANTHER" id="PTHR35807">
    <property type="entry name" value="TRANSCRIPTIONAL REGULATOR REDD-RELATED"/>
    <property type="match status" value="1"/>
</dbReference>
<reference evidence="8" key="1">
    <citation type="submission" date="2019-09" db="EMBL/GenBank/DDBJ databases">
        <title>Antimicrobial potential of Antarctic Bacteria.</title>
        <authorList>
            <person name="Benaud N."/>
            <person name="Edwards R.J."/>
            <person name="Ferrari B.C."/>
        </authorList>
    </citation>
    <scope>NUCLEOTIDE SEQUENCE [LARGE SCALE GENOMIC DNA]</scope>
    <source>
        <strain evidence="8">INR9</strain>
    </source>
</reference>
<dbReference type="Pfam" id="PF03704">
    <property type="entry name" value="BTAD"/>
    <property type="match status" value="1"/>
</dbReference>
<dbReference type="AlphaFoldDB" id="A0A7G6YB80"/>
<name>A0A7G6YB80_9MICO</name>
<dbReference type="InterPro" id="IPR001867">
    <property type="entry name" value="OmpR/PhoB-type_DNA-bd"/>
</dbReference>
<dbReference type="EMBL" id="CP043641">
    <property type="protein sequence ID" value="QNE35745.1"/>
    <property type="molecule type" value="Genomic_DNA"/>
</dbReference>
<dbReference type="SMART" id="SM00862">
    <property type="entry name" value="Trans_reg_C"/>
    <property type="match status" value="1"/>
</dbReference>
<gene>
    <name evidence="7" type="ORF">F1C12_11825</name>
</gene>
<protein>
    <submittedName>
        <fullName evidence="7">DNA-binding protein</fullName>
    </submittedName>
</protein>
<dbReference type="SUPFAM" id="SSF46894">
    <property type="entry name" value="C-terminal effector domain of the bipartite response regulators"/>
    <property type="match status" value="1"/>
</dbReference>
<dbReference type="InterPro" id="IPR036388">
    <property type="entry name" value="WH-like_DNA-bd_sf"/>
</dbReference>
<evidence type="ECO:0000313" key="7">
    <source>
        <dbReference type="EMBL" id="QNE35745.1"/>
    </source>
</evidence>
<evidence type="ECO:0000313" key="8">
    <source>
        <dbReference type="Proteomes" id="UP000515511"/>
    </source>
</evidence>
<dbReference type="Gene3D" id="1.25.40.10">
    <property type="entry name" value="Tetratricopeptide repeat domain"/>
    <property type="match status" value="1"/>
</dbReference>
<dbReference type="Proteomes" id="UP000515511">
    <property type="component" value="Chromosome"/>
</dbReference>
<evidence type="ECO:0000256" key="1">
    <source>
        <dbReference type="ARBA" id="ARBA00005820"/>
    </source>
</evidence>
<keyword evidence="2" id="KW-0805">Transcription regulation</keyword>
<evidence type="ECO:0000259" key="6">
    <source>
        <dbReference type="SMART" id="SM01043"/>
    </source>
</evidence>
<evidence type="ECO:0000256" key="4">
    <source>
        <dbReference type="ARBA" id="ARBA00023163"/>
    </source>
</evidence>
<dbReference type="PANTHER" id="PTHR35807:SF1">
    <property type="entry name" value="TRANSCRIPTIONAL REGULATOR REDD"/>
    <property type="match status" value="1"/>
</dbReference>
<dbReference type="SUPFAM" id="SSF48452">
    <property type="entry name" value="TPR-like"/>
    <property type="match status" value="1"/>
</dbReference>
<organism evidence="7 8">
    <name type="scientific">Leifsonia shinshuensis</name>
    <dbReference type="NCBI Taxonomy" id="150026"/>
    <lineage>
        <taxon>Bacteria</taxon>
        <taxon>Bacillati</taxon>
        <taxon>Actinomycetota</taxon>
        <taxon>Actinomycetes</taxon>
        <taxon>Micrococcales</taxon>
        <taxon>Microbacteriaceae</taxon>
        <taxon>Leifsonia</taxon>
    </lineage>
</organism>
<comment type="similarity">
    <text evidence="1">Belongs to the AfsR/DnrI/RedD regulatory family.</text>
</comment>
<proteinExistence type="inferred from homology"/>
<dbReference type="InterPro" id="IPR005158">
    <property type="entry name" value="BTAD"/>
</dbReference>
<dbReference type="Gene3D" id="1.10.10.10">
    <property type="entry name" value="Winged helix-like DNA-binding domain superfamily/Winged helix DNA-binding domain"/>
    <property type="match status" value="1"/>
</dbReference>
<dbReference type="GO" id="GO:0000160">
    <property type="term" value="P:phosphorelay signal transduction system"/>
    <property type="evidence" value="ECO:0007669"/>
    <property type="project" value="InterPro"/>
</dbReference>
<dbReference type="Pfam" id="PF00486">
    <property type="entry name" value="Trans_reg_C"/>
    <property type="match status" value="1"/>
</dbReference>
<dbReference type="GO" id="GO:0003677">
    <property type="term" value="F:DNA binding"/>
    <property type="evidence" value="ECO:0007669"/>
    <property type="project" value="UniProtKB-KW"/>
</dbReference>
<evidence type="ECO:0000256" key="2">
    <source>
        <dbReference type="ARBA" id="ARBA00023015"/>
    </source>
</evidence>